<protein>
    <submittedName>
        <fullName evidence="4">RNA pseudouridine synthase</fullName>
    </submittedName>
</protein>
<feature type="domain" description="Pseudouridine synthase RsuA/RluA-like" evidence="3">
    <location>
        <begin position="20"/>
        <end position="141"/>
    </location>
</feature>
<dbReference type="OrthoDB" id="418349at2759"/>
<dbReference type="STRING" id="554055.A0A2P6VSG9"/>
<dbReference type="EMBL" id="LHPF02000001">
    <property type="protein sequence ID" value="PSC77043.1"/>
    <property type="molecule type" value="Genomic_DNA"/>
</dbReference>
<dbReference type="Proteomes" id="UP000239649">
    <property type="component" value="Unassembled WGS sequence"/>
</dbReference>
<accession>A0A2P6VSG9</accession>
<dbReference type="Pfam" id="PF00849">
    <property type="entry name" value="PseudoU_synth_2"/>
    <property type="match status" value="1"/>
</dbReference>
<comment type="caution">
    <text evidence="4">The sequence shown here is derived from an EMBL/GenBank/DDBJ whole genome shotgun (WGS) entry which is preliminary data.</text>
</comment>
<dbReference type="InterPro" id="IPR050188">
    <property type="entry name" value="RluA_PseudoU_synthase"/>
</dbReference>
<reference evidence="4 5" key="1">
    <citation type="journal article" date="2018" name="Plant J.">
        <title>Genome sequences of Chlorella sorokiniana UTEX 1602 and Micractinium conductrix SAG 241.80: implications to maltose excretion by a green alga.</title>
        <authorList>
            <person name="Arriola M.B."/>
            <person name="Velmurugan N."/>
            <person name="Zhang Y."/>
            <person name="Plunkett M.H."/>
            <person name="Hondzo H."/>
            <person name="Barney B.M."/>
        </authorList>
    </citation>
    <scope>NUCLEOTIDE SEQUENCE [LARGE SCALE GENOMIC DNA]</scope>
    <source>
        <strain evidence="4 5">SAG 241.80</strain>
    </source>
</reference>
<keyword evidence="5" id="KW-1185">Reference proteome</keyword>
<proteinExistence type="inferred from homology"/>
<evidence type="ECO:0000313" key="4">
    <source>
        <dbReference type="EMBL" id="PSC77043.1"/>
    </source>
</evidence>
<gene>
    <name evidence="4" type="primary">g123</name>
    <name evidence="4" type="ORF">C2E20_0123</name>
</gene>
<organism evidence="4 5">
    <name type="scientific">Micractinium conductrix</name>
    <dbReference type="NCBI Taxonomy" id="554055"/>
    <lineage>
        <taxon>Eukaryota</taxon>
        <taxon>Viridiplantae</taxon>
        <taxon>Chlorophyta</taxon>
        <taxon>core chlorophytes</taxon>
        <taxon>Trebouxiophyceae</taxon>
        <taxon>Chlorellales</taxon>
        <taxon>Chlorellaceae</taxon>
        <taxon>Chlorella clade</taxon>
        <taxon>Micractinium</taxon>
    </lineage>
</organism>
<dbReference type="GO" id="GO:0009982">
    <property type="term" value="F:pseudouridine synthase activity"/>
    <property type="evidence" value="ECO:0007669"/>
    <property type="project" value="InterPro"/>
</dbReference>
<dbReference type="AlphaFoldDB" id="A0A2P6VSG9"/>
<dbReference type="InterPro" id="IPR020103">
    <property type="entry name" value="PsdUridine_synth_cat_dom_sf"/>
</dbReference>
<dbReference type="InterPro" id="IPR006145">
    <property type="entry name" value="PsdUridine_synth_RsuA/RluA"/>
</dbReference>
<feature type="region of interest" description="Disordered" evidence="2">
    <location>
        <begin position="168"/>
        <end position="274"/>
    </location>
</feature>
<comment type="similarity">
    <text evidence="1">Belongs to the pseudouridine synthase RluA family.</text>
</comment>
<evidence type="ECO:0000259" key="3">
    <source>
        <dbReference type="Pfam" id="PF00849"/>
    </source>
</evidence>
<dbReference type="GO" id="GO:0003723">
    <property type="term" value="F:RNA binding"/>
    <property type="evidence" value="ECO:0007669"/>
    <property type="project" value="InterPro"/>
</dbReference>
<feature type="compositionally biased region" description="Low complexity" evidence="2">
    <location>
        <begin position="265"/>
        <end position="274"/>
    </location>
</feature>
<dbReference type="GO" id="GO:0000455">
    <property type="term" value="P:enzyme-directed rRNA pseudouridine synthesis"/>
    <property type="evidence" value="ECO:0007669"/>
    <property type="project" value="TreeGrafter"/>
</dbReference>
<dbReference type="SUPFAM" id="SSF55120">
    <property type="entry name" value="Pseudouridine synthase"/>
    <property type="match status" value="2"/>
</dbReference>
<dbReference type="CDD" id="cd02869">
    <property type="entry name" value="PseudoU_synth_RluA_like"/>
    <property type="match status" value="1"/>
</dbReference>
<dbReference type="PANTHER" id="PTHR21600">
    <property type="entry name" value="MITOCHONDRIAL RNA PSEUDOURIDINE SYNTHASE"/>
    <property type="match status" value="1"/>
</dbReference>
<dbReference type="PANTHER" id="PTHR21600:SF87">
    <property type="entry name" value="RNA PSEUDOURIDYLATE SYNTHASE DOMAIN-CONTAINING PROTEIN 1"/>
    <property type="match status" value="1"/>
</dbReference>
<sequence length="409" mass="43138">MTAPVAHQQVLQLHRSPGCIVVNKPHGVPFHATADHSGLLHLIREQQGSEWLPYEGPLHPVHRLDSICSGALVLGTSSEAAGELVSLFRQRKVQKYYVALSERRPSKKMGSVVGDMQKGRRGSWMLARTSKSPATTRFASVGVAPAAEELRVTIDGSDEAAVEMLTTADDGEAAEAADDGKPTETAEAAEAAPADVEATEGAGAAAAASPADDPLAAGAAEAPQDAGEAEAAEPEQQGGHVQLPAAEAAERHREAEGEGEEQQEEAGQQQAGRQRPALRAFLLKPETGRTHQLRVALKSLGAPVLGDERYALKTTAAQVDRGYLHCAALRFQMRGAAPVQVVCAPTAGRHFTTDAFQAQFAAWFPPGMEDDAGIWFSDSKLLRSEVAAGWAADAAADAEAVTELLEELC</sequence>
<evidence type="ECO:0000313" key="5">
    <source>
        <dbReference type="Proteomes" id="UP000239649"/>
    </source>
</evidence>
<name>A0A2P6VSG9_9CHLO</name>
<evidence type="ECO:0000256" key="1">
    <source>
        <dbReference type="ARBA" id="ARBA00010876"/>
    </source>
</evidence>
<dbReference type="Gene3D" id="3.30.2350.10">
    <property type="entry name" value="Pseudouridine synthase"/>
    <property type="match status" value="2"/>
</dbReference>
<feature type="compositionally biased region" description="Low complexity" evidence="2">
    <location>
        <begin position="185"/>
        <end position="226"/>
    </location>
</feature>
<evidence type="ECO:0000256" key="2">
    <source>
        <dbReference type="SAM" id="MobiDB-lite"/>
    </source>
</evidence>